<feature type="compositionally biased region" description="Basic and acidic residues" evidence="1">
    <location>
        <begin position="132"/>
        <end position="157"/>
    </location>
</feature>
<feature type="region of interest" description="Disordered" evidence="1">
    <location>
        <begin position="334"/>
        <end position="358"/>
    </location>
</feature>
<dbReference type="Proteomes" id="UP000019116">
    <property type="component" value="Chromosome 1A"/>
</dbReference>
<dbReference type="RefSeq" id="XP_044423270.1">
    <property type="nucleotide sequence ID" value="XM_044567335.1"/>
</dbReference>
<name>A0A3B5Y2C1_WHEAT</name>
<dbReference type="AlphaFoldDB" id="A0A3B5Y2C1"/>
<evidence type="ECO:0008006" key="4">
    <source>
        <dbReference type="Google" id="ProtNLM"/>
    </source>
</evidence>
<keyword evidence="3" id="KW-1185">Reference proteome</keyword>
<feature type="compositionally biased region" description="Basic and acidic residues" evidence="1">
    <location>
        <begin position="174"/>
        <end position="202"/>
    </location>
</feature>
<dbReference type="EnsemblPlants" id="TraesCS1A02G265400.1">
    <property type="protein sequence ID" value="TraesCS1A02G265400.1.cds1"/>
    <property type="gene ID" value="TraesCS1A02G265400"/>
</dbReference>
<protein>
    <recommendedName>
        <fullName evidence="4">DUF4283 domain-containing protein</fullName>
    </recommendedName>
</protein>
<dbReference type="OMA" id="PMIHEAT"/>
<accession>A0A3B5Y2C1</accession>
<sequence length="511" mass="55833">MPHHVRLCLEGLPLQAWDAQAVASAIGTNCSIDYIEPASCLKTDTEALCLWAWATCPSKILRVNWITLPARERGEPVYGRRGLQHRVLLHLSILEQKVGGRTVSEGFTWRRNIVDGETVPRDRRKRISRPAPRHDRRDSDDDEDRRSGGDRRGRDAAAGRSSLGTRIRRSLSRNHREEPRNQDRGRGDRDRREDRDNRRRDVVGMPAVVLQGSGSTSSAAARSLEDDPTVPAQQQLLLGSAPTVVDGPVQPVLAVRRGRSPARARSPGMIRRRSQDNRTPPSSPPLSPTSVLPPVPCSKRDKARRSASIGFIPSHATLELCSPSVLLLPLASPARPPGFESSPTPPLVPAVPVRRTPSPPRRRVVVVADADLEPLFRERVEALLPTPAPRPTTARRKTMAGVTISRAGGFTLQRTTARLRVAGQAKVTPVAKAAEAMVCRGLGITKNGQDVTVEMLNAFTDRFKEQLPPEVIIAMRDMFKLDDVGATAVEDALLQHGGAGALDVDNGQDAI</sequence>
<proteinExistence type="predicted"/>
<dbReference type="InterPro" id="IPR053253">
    <property type="entry name" value="Sex_diff_modulator"/>
</dbReference>
<gene>
    <name evidence="2" type="primary">LOC123147965</name>
</gene>
<evidence type="ECO:0000313" key="3">
    <source>
        <dbReference type="Proteomes" id="UP000019116"/>
    </source>
</evidence>
<evidence type="ECO:0000313" key="2">
    <source>
        <dbReference type="EnsemblPlants" id="TraesCS1A02G265400.1.cds1"/>
    </source>
</evidence>
<dbReference type="PANTHER" id="PTHR33087">
    <property type="entry name" value="OS07G0539200 PROTEIN"/>
    <property type="match status" value="1"/>
</dbReference>
<dbReference type="PANTHER" id="PTHR33087:SF46">
    <property type="entry name" value="OS07G0539200 PROTEIN"/>
    <property type="match status" value="1"/>
</dbReference>
<feature type="compositionally biased region" description="Pro residues" evidence="1">
    <location>
        <begin position="281"/>
        <end position="296"/>
    </location>
</feature>
<dbReference type="GeneID" id="123147965"/>
<reference evidence="2" key="2">
    <citation type="submission" date="2018-10" db="UniProtKB">
        <authorList>
            <consortium name="EnsemblPlants"/>
        </authorList>
    </citation>
    <scope>IDENTIFICATION</scope>
</reference>
<dbReference type="Gramene" id="TraesCS1A03G0675100.1">
    <property type="protein sequence ID" value="TraesCS1A03G0675100.1.CDS1"/>
    <property type="gene ID" value="TraesCS1A03G0675100"/>
</dbReference>
<dbReference type="Gramene" id="TraesCS1A02G265400.1">
    <property type="protein sequence ID" value="TraesCS1A02G265400.1.cds1"/>
    <property type="gene ID" value="TraesCS1A02G265400"/>
</dbReference>
<reference evidence="2" key="1">
    <citation type="submission" date="2018-08" db="EMBL/GenBank/DDBJ databases">
        <authorList>
            <person name="Rossello M."/>
        </authorList>
    </citation>
    <scope>NUCLEOTIDE SEQUENCE [LARGE SCALE GENOMIC DNA]</scope>
    <source>
        <strain evidence="2">cv. Chinese Spring</strain>
    </source>
</reference>
<dbReference type="PaxDb" id="4565-Traes_1AL_783DB203B.1"/>
<feature type="compositionally biased region" description="Low complexity" evidence="1">
    <location>
        <begin position="212"/>
        <end position="222"/>
    </location>
</feature>
<evidence type="ECO:0000256" key="1">
    <source>
        <dbReference type="SAM" id="MobiDB-lite"/>
    </source>
</evidence>
<feature type="region of interest" description="Disordered" evidence="1">
    <location>
        <begin position="120"/>
        <end position="230"/>
    </location>
</feature>
<organism evidence="2">
    <name type="scientific">Triticum aestivum</name>
    <name type="common">Wheat</name>
    <dbReference type="NCBI Taxonomy" id="4565"/>
    <lineage>
        <taxon>Eukaryota</taxon>
        <taxon>Viridiplantae</taxon>
        <taxon>Streptophyta</taxon>
        <taxon>Embryophyta</taxon>
        <taxon>Tracheophyta</taxon>
        <taxon>Spermatophyta</taxon>
        <taxon>Magnoliopsida</taxon>
        <taxon>Liliopsida</taxon>
        <taxon>Poales</taxon>
        <taxon>Poaceae</taxon>
        <taxon>BOP clade</taxon>
        <taxon>Pooideae</taxon>
        <taxon>Triticodae</taxon>
        <taxon>Triticeae</taxon>
        <taxon>Triticinae</taxon>
        <taxon>Triticum</taxon>
    </lineage>
</organism>
<dbReference type="KEGG" id="taes:123147965"/>
<feature type="region of interest" description="Disordered" evidence="1">
    <location>
        <begin position="251"/>
        <end position="299"/>
    </location>
</feature>